<protein>
    <submittedName>
        <fullName evidence="8">MFS transporter</fullName>
    </submittedName>
</protein>
<evidence type="ECO:0000256" key="2">
    <source>
        <dbReference type="ARBA" id="ARBA00022448"/>
    </source>
</evidence>
<proteinExistence type="predicted"/>
<evidence type="ECO:0000259" key="7">
    <source>
        <dbReference type="PROSITE" id="PS50850"/>
    </source>
</evidence>
<dbReference type="PANTHER" id="PTHR23511:SF34">
    <property type="entry name" value="SYNAPTIC VESICLE GLYCOPROTEIN 2"/>
    <property type="match status" value="1"/>
</dbReference>
<feature type="transmembrane region" description="Helical" evidence="6">
    <location>
        <begin position="300"/>
        <end position="321"/>
    </location>
</feature>
<dbReference type="EMBL" id="LWCS01000028">
    <property type="protein sequence ID" value="OAN37366.1"/>
    <property type="molecule type" value="Genomic_DNA"/>
</dbReference>
<evidence type="ECO:0000256" key="6">
    <source>
        <dbReference type="SAM" id="Phobius"/>
    </source>
</evidence>
<feature type="transmembrane region" description="Helical" evidence="6">
    <location>
        <begin position="47"/>
        <end position="72"/>
    </location>
</feature>
<feature type="transmembrane region" description="Helical" evidence="6">
    <location>
        <begin position="462"/>
        <end position="482"/>
    </location>
</feature>
<dbReference type="PANTHER" id="PTHR23511">
    <property type="entry name" value="SYNAPTIC VESICLE GLYCOPROTEIN 2"/>
    <property type="match status" value="1"/>
</dbReference>
<keyword evidence="5 6" id="KW-0472">Membrane</keyword>
<feature type="transmembrane region" description="Helical" evidence="6">
    <location>
        <begin position="171"/>
        <end position="193"/>
    </location>
</feature>
<feature type="transmembrane region" description="Helical" evidence="6">
    <location>
        <begin position="431"/>
        <end position="450"/>
    </location>
</feature>
<name>A0A178LV41_MYCIR</name>
<feature type="transmembrane region" description="Helical" evidence="6">
    <location>
        <begin position="205"/>
        <end position="224"/>
    </location>
</feature>
<accession>A0A178LV41</accession>
<evidence type="ECO:0000313" key="8">
    <source>
        <dbReference type="EMBL" id="OAN37366.1"/>
    </source>
</evidence>
<gene>
    <name evidence="8" type="ORF">A4X20_22755</name>
</gene>
<reference evidence="8 9" key="1">
    <citation type="submission" date="2016-04" db="EMBL/GenBank/DDBJ databases">
        <title>Draft Genome Sequences of Staphylococcus capitis Strain H36, S. capitis Strain H65, S. cohnii Strain H62, S. hominis Strain H69, Mycobacterium iranicum Strain H39, Plantibacter sp. Strain H53, Pseudomonas oryzihabitans Strain H72, and Microbacterium sp. Strain H83, isolated from residential settings.</title>
        <authorList>
            <person name="Lymperopoulou D."/>
            <person name="Adams R.I."/>
            <person name="Lindow S."/>
            <person name="Coil D.A."/>
            <person name="Jospin G."/>
            <person name="Eisen J.A."/>
        </authorList>
    </citation>
    <scope>NUCLEOTIDE SEQUENCE [LARGE SCALE GENOMIC DNA]</scope>
    <source>
        <strain evidence="8 9">H39</strain>
    </source>
</reference>
<dbReference type="SUPFAM" id="SSF103473">
    <property type="entry name" value="MFS general substrate transporter"/>
    <property type="match status" value="1"/>
</dbReference>
<dbReference type="GO" id="GO:0022857">
    <property type="term" value="F:transmembrane transporter activity"/>
    <property type="evidence" value="ECO:0007669"/>
    <property type="project" value="InterPro"/>
</dbReference>
<evidence type="ECO:0000256" key="1">
    <source>
        <dbReference type="ARBA" id="ARBA00004651"/>
    </source>
</evidence>
<dbReference type="Proteomes" id="UP000078396">
    <property type="component" value="Unassembled WGS sequence"/>
</dbReference>
<evidence type="ECO:0000256" key="4">
    <source>
        <dbReference type="ARBA" id="ARBA00022989"/>
    </source>
</evidence>
<comment type="caution">
    <text evidence="8">The sequence shown here is derived from an EMBL/GenBank/DDBJ whole genome shotgun (WGS) entry which is preliminary data.</text>
</comment>
<feature type="transmembrane region" description="Helical" evidence="6">
    <location>
        <begin position="114"/>
        <end position="131"/>
    </location>
</feature>
<keyword evidence="3 6" id="KW-0812">Transmembrane</keyword>
<organism evidence="8 9">
    <name type="scientific">Mycolicibacterium iranicum</name>
    <name type="common">Mycobacterium iranicum</name>
    <dbReference type="NCBI Taxonomy" id="912594"/>
    <lineage>
        <taxon>Bacteria</taxon>
        <taxon>Bacillati</taxon>
        <taxon>Actinomycetota</taxon>
        <taxon>Actinomycetes</taxon>
        <taxon>Mycobacteriales</taxon>
        <taxon>Mycobacteriaceae</taxon>
        <taxon>Mycolicibacterium</taxon>
    </lineage>
</organism>
<feature type="transmembrane region" description="Helical" evidence="6">
    <location>
        <begin position="368"/>
        <end position="387"/>
    </location>
</feature>
<evidence type="ECO:0000256" key="5">
    <source>
        <dbReference type="ARBA" id="ARBA00023136"/>
    </source>
</evidence>
<dbReference type="Gene3D" id="1.20.1250.20">
    <property type="entry name" value="MFS general substrate transporter like domains"/>
    <property type="match status" value="1"/>
</dbReference>
<dbReference type="InterPro" id="IPR020846">
    <property type="entry name" value="MFS_dom"/>
</dbReference>
<feature type="transmembrane region" description="Helical" evidence="6">
    <location>
        <begin position="84"/>
        <end position="102"/>
    </location>
</feature>
<dbReference type="InterPro" id="IPR005828">
    <property type="entry name" value="MFS_sugar_transport-like"/>
</dbReference>
<feature type="transmembrane region" description="Helical" evidence="6">
    <location>
        <begin position="341"/>
        <end position="361"/>
    </location>
</feature>
<evidence type="ECO:0000256" key="3">
    <source>
        <dbReference type="ARBA" id="ARBA00022692"/>
    </source>
</evidence>
<dbReference type="AlphaFoldDB" id="A0A178LV41"/>
<dbReference type="Pfam" id="PF00083">
    <property type="entry name" value="Sugar_tr"/>
    <property type="match status" value="1"/>
</dbReference>
<dbReference type="GO" id="GO:0005886">
    <property type="term" value="C:plasma membrane"/>
    <property type="evidence" value="ECO:0007669"/>
    <property type="project" value="UniProtKB-SubCell"/>
</dbReference>
<dbReference type="InterPro" id="IPR036259">
    <property type="entry name" value="MFS_trans_sf"/>
</dbReference>
<keyword evidence="2" id="KW-0813">Transport</keyword>
<comment type="subcellular location">
    <subcellularLocation>
        <location evidence="1">Cell membrane</location>
        <topology evidence="1">Multi-pass membrane protein</topology>
    </subcellularLocation>
</comment>
<feature type="domain" description="Major facilitator superfamily (MFS) profile" evidence="7">
    <location>
        <begin position="47"/>
        <end position="485"/>
    </location>
</feature>
<evidence type="ECO:0000313" key="9">
    <source>
        <dbReference type="Proteomes" id="UP000078396"/>
    </source>
</evidence>
<dbReference type="PROSITE" id="PS50850">
    <property type="entry name" value="MFS"/>
    <property type="match status" value="1"/>
</dbReference>
<sequence length="512" mass="55290">MHHRSVTAVPHHPPVPRTVQEYIDERPVWADGTHTSSTPMTAMQWRIWSLASAGKFFEGMIVFMTGIALPLISREFDLNATEKGMVTAASLAGILVGATALGSLADTFGRKRMFIAEMILFVIFLIAMTFAPNFILLVVFLFGSGLALGCDYPTAHMVISESIPTSKRGRLVLSAFAFQAVGALTGALVGFVILYENTDVTDWRWMYATAIVPAILVIVGRFFITDSPHWLVSRGRTDDAERETIRLLQRKPAYPKSVTLSRLPEAESQGQSNGGYLALFTKRHRRATILASVPWFLQDLSTYGIGIFTPTIIVAVIGANADSNTLSDTIHNDMLAAEGSAMMNVLFVLGIFAAIFLVDIVGRIKLQVVGFAGCAVGLALAALSIRSDGGNNMILLFAGFMLFYFATNLGPNSMTYLLAGEVFPTKIRGKGAGFAASFAKVGAVLTAFLFPVLLEEIGTTAMLYGLVAASLLGAVVTLLFGIETKGLSLEKIGDPRHEHNLKVQRRADADIA</sequence>
<feature type="transmembrane region" description="Helical" evidence="6">
    <location>
        <begin position="393"/>
        <end position="419"/>
    </location>
</feature>
<keyword evidence="4 6" id="KW-1133">Transmembrane helix</keyword>